<evidence type="ECO:0000313" key="2">
    <source>
        <dbReference type="Proteomes" id="UP000005291"/>
    </source>
</evidence>
<organism evidence="1 2">
    <name type="scientific">Microcystis aeruginosa PCC 9808</name>
    <dbReference type="NCBI Taxonomy" id="1160284"/>
    <lineage>
        <taxon>Bacteria</taxon>
        <taxon>Bacillati</taxon>
        <taxon>Cyanobacteriota</taxon>
        <taxon>Cyanophyceae</taxon>
        <taxon>Oscillatoriophycideae</taxon>
        <taxon>Chroococcales</taxon>
        <taxon>Microcystaceae</taxon>
        <taxon>Microcystis</taxon>
    </lineage>
</organism>
<protein>
    <submittedName>
        <fullName evidence="1">Uncharacterized protein</fullName>
    </submittedName>
</protein>
<dbReference type="EMBL" id="CAIN01000290">
    <property type="protein sequence ID" value="CCI27657.1"/>
    <property type="molecule type" value="Genomic_DNA"/>
</dbReference>
<accession>I4I033</accession>
<reference evidence="1 2" key="1">
    <citation type="submission" date="2012-04" db="EMBL/GenBank/DDBJ databases">
        <authorList>
            <person name="Genoscope - CEA"/>
        </authorList>
    </citation>
    <scope>NUCLEOTIDE SEQUENCE [LARGE SCALE GENOMIC DNA]</scope>
    <source>
        <strain evidence="1 2">9808</strain>
    </source>
</reference>
<name>I4I033_MICAE</name>
<dbReference type="AlphaFoldDB" id="I4I033"/>
<dbReference type="HOGENOM" id="CLU_3236029_0_0_3"/>
<sequence>MLQQYEAAQLMAIFPDYRPQQTNLEREIEGCIYPLMDQGFLPL</sequence>
<dbReference type="Proteomes" id="UP000005291">
    <property type="component" value="Unassembled WGS sequence"/>
</dbReference>
<evidence type="ECO:0000313" key="1">
    <source>
        <dbReference type="EMBL" id="CCI27657.1"/>
    </source>
</evidence>
<gene>
    <name evidence="1" type="ORF">MICAG_360029</name>
</gene>
<proteinExistence type="predicted"/>
<comment type="caution">
    <text evidence="1">The sequence shown here is derived from an EMBL/GenBank/DDBJ whole genome shotgun (WGS) entry which is preliminary data.</text>
</comment>